<protein>
    <submittedName>
        <fullName evidence="4">NAD-dependent epimerase/dehydratase family protein</fullName>
    </submittedName>
</protein>
<organism evidence="4 5">
    <name type="scientific">Streptomyces aureus</name>
    <dbReference type="NCBI Taxonomy" id="193461"/>
    <lineage>
        <taxon>Bacteria</taxon>
        <taxon>Bacillati</taxon>
        <taxon>Actinomycetota</taxon>
        <taxon>Actinomycetes</taxon>
        <taxon>Kitasatosporales</taxon>
        <taxon>Streptomycetaceae</taxon>
        <taxon>Streptomyces</taxon>
    </lineage>
</organism>
<dbReference type="SUPFAM" id="SSF51735">
    <property type="entry name" value="NAD(P)-binding Rossmann-fold domains"/>
    <property type="match status" value="1"/>
</dbReference>
<evidence type="ECO:0000259" key="3">
    <source>
        <dbReference type="Pfam" id="PF01370"/>
    </source>
</evidence>
<sequence>MSTEDFTLSFPEDEKVLVTGGSGFVGSHTAVRLLREGHRVRVAVRGPAQEAQVLTALQQAGVDPADLLEFAAADLSADDGWAQAMDGIAHVLHHASPFPPTPPETEDEVVLPARDGARRVIAAARSAGIPRVVMTSSFAAVGYTLTPDDHYTEANWTDPDTPGLPAYHKSKVLAEAAAWDYVRANGGIELAVVNPTGIFGPQLVDRPSGSIGLIKALMAGEMSVVPVWNFGVVDVRDVVDLHLRAMLHPKAAGERFLANSGSSSLFIIANILREHFPAAADRLPAVKLTIEQVREAAKTEPALRDAAVLEGRIPDISNEKARSVLGWEPLDVSDTIVATAESLIQLGVVTLPGNGSPRP</sequence>
<dbReference type="EMBL" id="JBGOSP010000017">
    <property type="protein sequence ID" value="MFA3840454.1"/>
    <property type="molecule type" value="Genomic_DNA"/>
</dbReference>
<evidence type="ECO:0000256" key="1">
    <source>
        <dbReference type="ARBA" id="ARBA00023002"/>
    </source>
</evidence>
<dbReference type="InterPro" id="IPR036291">
    <property type="entry name" value="NAD(P)-bd_dom_sf"/>
</dbReference>
<dbReference type="PANTHER" id="PTHR10366:SF564">
    <property type="entry name" value="STEROL-4-ALPHA-CARBOXYLATE 3-DEHYDROGENASE, DECARBOXYLATING"/>
    <property type="match status" value="1"/>
</dbReference>
<feature type="domain" description="NAD-dependent epimerase/dehydratase" evidence="3">
    <location>
        <begin position="16"/>
        <end position="252"/>
    </location>
</feature>
<dbReference type="Pfam" id="PF01370">
    <property type="entry name" value="Epimerase"/>
    <property type="match status" value="1"/>
</dbReference>
<name>A0ABV4SS54_9ACTN</name>
<gene>
    <name evidence="4" type="ORF">ACEG43_30415</name>
</gene>
<proteinExistence type="inferred from homology"/>
<keyword evidence="5" id="KW-1185">Reference proteome</keyword>
<dbReference type="Gene3D" id="3.40.50.720">
    <property type="entry name" value="NAD(P)-binding Rossmann-like Domain"/>
    <property type="match status" value="1"/>
</dbReference>
<comment type="caution">
    <text evidence="4">The sequence shown here is derived from an EMBL/GenBank/DDBJ whole genome shotgun (WGS) entry which is preliminary data.</text>
</comment>
<dbReference type="PANTHER" id="PTHR10366">
    <property type="entry name" value="NAD DEPENDENT EPIMERASE/DEHYDRATASE"/>
    <property type="match status" value="1"/>
</dbReference>
<evidence type="ECO:0000313" key="5">
    <source>
        <dbReference type="Proteomes" id="UP001571476"/>
    </source>
</evidence>
<dbReference type="Proteomes" id="UP001571476">
    <property type="component" value="Unassembled WGS sequence"/>
</dbReference>
<evidence type="ECO:0000256" key="2">
    <source>
        <dbReference type="ARBA" id="ARBA00023445"/>
    </source>
</evidence>
<reference evidence="4 5" key="1">
    <citation type="submission" date="2024-08" db="EMBL/GenBank/DDBJ databases">
        <title>Genome sequence of Streptomyces aureus CACIA-1.46HGO.</title>
        <authorList>
            <person name="Evangelista-Martinez Z."/>
        </authorList>
    </citation>
    <scope>NUCLEOTIDE SEQUENCE [LARGE SCALE GENOMIC DNA]</scope>
    <source>
        <strain evidence="4 5">CACIA-1.46HGO</strain>
    </source>
</reference>
<accession>A0ABV4SS54</accession>
<comment type="similarity">
    <text evidence="2">Belongs to the NAD(P)-dependent epimerase/dehydratase family. Dihydroflavonol-4-reductase subfamily.</text>
</comment>
<dbReference type="InterPro" id="IPR050425">
    <property type="entry name" value="NAD(P)_dehydrat-like"/>
</dbReference>
<dbReference type="RefSeq" id="WP_372564989.1">
    <property type="nucleotide sequence ID" value="NZ_JBGOSP010000017.1"/>
</dbReference>
<keyword evidence="1" id="KW-0560">Oxidoreductase</keyword>
<dbReference type="InterPro" id="IPR001509">
    <property type="entry name" value="Epimerase_deHydtase"/>
</dbReference>
<evidence type="ECO:0000313" key="4">
    <source>
        <dbReference type="EMBL" id="MFA3840454.1"/>
    </source>
</evidence>